<evidence type="ECO:0000259" key="10">
    <source>
        <dbReference type="PROSITE" id="PS50158"/>
    </source>
</evidence>
<dbReference type="InterPro" id="IPR036875">
    <property type="entry name" value="Znf_CCHC_sf"/>
</dbReference>
<keyword evidence="14" id="KW-1185">Reference proteome</keyword>
<evidence type="ECO:0000259" key="12">
    <source>
        <dbReference type="PROSITE" id="PS50994"/>
    </source>
</evidence>
<evidence type="ECO:0000313" key="14">
    <source>
        <dbReference type="Proteomes" id="UP000069940"/>
    </source>
</evidence>
<feature type="compositionally biased region" description="Basic and acidic residues" evidence="9">
    <location>
        <begin position="1194"/>
        <end position="1210"/>
    </location>
</feature>
<keyword evidence="2" id="KW-0808">Transferase</keyword>
<dbReference type="PROSITE" id="PS50158">
    <property type="entry name" value="ZF_CCHC"/>
    <property type="match status" value="1"/>
</dbReference>
<dbReference type="Gene3D" id="1.10.1200.30">
    <property type="match status" value="1"/>
</dbReference>
<dbReference type="InterPro" id="IPR021109">
    <property type="entry name" value="Peptidase_aspartic_dom_sf"/>
</dbReference>
<keyword evidence="3" id="KW-0548">Nucleotidyltransferase</keyword>
<dbReference type="SUPFAM" id="SSF57756">
    <property type="entry name" value="Retrovirus zinc finger-like domains"/>
    <property type="match status" value="1"/>
</dbReference>
<keyword evidence="8" id="KW-0479">Metal-binding</keyword>
<feature type="region of interest" description="Disordered" evidence="9">
    <location>
        <begin position="1183"/>
        <end position="1213"/>
    </location>
</feature>
<dbReference type="GeneID" id="134286821"/>
<dbReference type="CDD" id="cd09274">
    <property type="entry name" value="RNase_HI_RT_Ty3"/>
    <property type="match status" value="1"/>
</dbReference>
<dbReference type="CDD" id="cd01647">
    <property type="entry name" value="RT_LTR"/>
    <property type="match status" value="1"/>
</dbReference>
<dbReference type="PANTHER" id="PTHR37984">
    <property type="entry name" value="PROTEIN CBG26694"/>
    <property type="match status" value="1"/>
</dbReference>
<feature type="region of interest" description="Disordered" evidence="9">
    <location>
        <begin position="179"/>
        <end position="198"/>
    </location>
</feature>
<accession>A0ABM1YII1</accession>
<evidence type="ECO:0000256" key="9">
    <source>
        <dbReference type="SAM" id="MobiDB-lite"/>
    </source>
</evidence>
<dbReference type="SUPFAM" id="SSF53098">
    <property type="entry name" value="Ribonuclease H-like"/>
    <property type="match status" value="1"/>
</dbReference>
<dbReference type="PROSITE" id="PS50994">
    <property type="entry name" value="INTEGRASE"/>
    <property type="match status" value="1"/>
</dbReference>
<dbReference type="InterPro" id="IPR043502">
    <property type="entry name" value="DNA/RNA_pol_sf"/>
</dbReference>
<evidence type="ECO:0000256" key="5">
    <source>
        <dbReference type="ARBA" id="ARBA00022759"/>
    </source>
</evidence>
<dbReference type="InterPro" id="IPR001969">
    <property type="entry name" value="Aspartic_peptidase_AS"/>
</dbReference>
<feature type="region of interest" description="Disordered" evidence="9">
    <location>
        <begin position="1298"/>
        <end position="1331"/>
    </location>
</feature>
<dbReference type="Proteomes" id="UP000069940">
    <property type="component" value="Unassembled WGS sequence"/>
</dbReference>
<evidence type="ECO:0000256" key="6">
    <source>
        <dbReference type="ARBA" id="ARBA00022801"/>
    </source>
</evidence>
<keyword evidence="7" id="KW-0695">RNA-directed DNA polymerase</keyword>
<dbReference type="Gene3D" id="3.30.70.270">
    <property type="match status" value="2"/>
</dbReference>
<evidence type="ECO:0000256" key="1">
    <source>
        <dbReference type="ARBA" id="ARBA00012493"/>
    </source>
</evidence>
<dbReference type="PROSITE" id="PS00141">
    <property type="entry name" value="ASP_PROTEASE"/>
    <property type="match status" value="1"/>
</dbReference>
<dbReference type="InterPro" id="IPR001584">
    <property type="entry name" value="Integrase_cat-core"/>
</dbReference>
<proteinExistence type="predicted"/>
<feature type="domain" description="Reverse transcriptase" evidence="11">
    <location>
        <begin position="478"/>
        <end position="655"/>
    </location>
</feature>
<dbReference type="InterPro" id="IPR041588">
    <property type="entry name" value="Integrase_H2C2"/>
</dbReference>
<dbReference type="EC" id="2.7.7.49" evidence="1"/>
<dbReference type="InterPro" id="IPR036397">
    <property type="entry name" value="RNaseH_sf"/>
</dbReference>
<feature type="compositionally biased region" description="Basic and acidic residues" evidence="9">
    <location>
        <begin position="1307"/>
        <end position="1322"/>
    </location>
</feature>
<evidence type="ECO:0000313" key="13">
    <source>
        <dbReference type="EnsemblMetazoa" id="AALFPA23_009476.P13038"/>
    </source>
</evidence>
<keyword evidence="5" id="KW-0255">Endonuclease</keyword>
<dbReference type="Gene3D" id="2.40.70.10">
    <property type="entry name" value="Acid Proteases"/>
    <property type="match status" value="1"/>
</dbReference>
<dbReference type="SUPFAM" id="SSF56672">
    <property type="entry name" value="DNA/RNA polymerases"/>
    <property type="match status" value="1"/>
</dbReference>
<dbReference type="PANTHER" id="PTHR37984:SF11">
    <property type="entry name" value="INTEGRASE CATALYTIC DOMAIN-CONTAINING PROTEIN"/>
    <property type="match status" value="1"/>
</dbReference>
<keyword evidence="6" id="KW-0378">Hydrolase</keyword>
<evidence type="ECO:0000259" key="11">
    <source>
        <dbReference type="PROSITE" id="PS50878"/>
    </source>
</evidence>
<keyword evidence="8" id="KW-0862">Zinc</keyword>
<keyword evidence="4" id="KW-0540">Nuclease</keyword>
<reference evidence="13" key="2">
    <citation type="submission" date="2025-05" db="UniProtKB">
        <authorList>
            <consortium name="EnsemblMetazoa"/>
        </authorList>
    </citation>
    <scope>IDENTIFICATION</scope>
    <source>
        <strain evidence="13">Foshan</strain>
    </source>
</reference>
<dbReference type="Pfam" id="PF00665">
    <property type="entry name" value="rve"/>
    <property type="match status" value="1"/>
</dbReference>
<feature type="domain" description="CCHC-type" evidence="10">
    <location>
        <begin position="255"/>
        <end position="269"/>
    </location>
</feature>
<evidence type="ECO:0000256" key="4">
    <source>
        <dbReference type="ARBA" id="ARBA00022722"/>
    </source>
</evidence>
<protein>
    <recommendedName>
        <fullName evidence="1">RNA-directed DNA polymerase</fullName>
        <ecNumber evidence="1">2.7.7.49</ecNumber>
    </recommendedName>
</protein>
<evidence type="ECO:0000256" key="8">
    <source>
        <dbReference type="PROSITE-ProRule" id="PRU00047"/>
    </source>
</evidence>
<reference evidence="14" key="1">
    <citation type="journal article" date="2015" name="Proc. Natl. Acad. Sci. U.S.A.">
        <title>Genome sequence of the Asian Tiger mosquito, Aedes albopictus, reveals insights into its biology, genetics, and evolution.</title>
        <authorList>
            <person name="Chen X.G."/>
            <person name="Jiang X."/>
            <person name="Gu J."/>
            <person name="Xu M."/>
            <person name="Wu Y."/>
            <person name="Deng Y."/>
            <person name="Zhang C."/>
            <person name="Bonizzoni M."/>
            <person name="Dermauw W."/>
            <person name="Vontas J."/>
            <person name="Armbruster P."/>
            <person name="Huang X."/>
            <person name="Yang Y."/>
            <person name="Zhang H."/>
            <person name="He W."/>
            <person name="Peng H."/>
            <person name="Liu Y."/>
            <person name="Wu K."/>
            <person name="Chen J."/>
            <person name="Lirakis M."/>
            <person name="Topalis P."/>
            <person name="Van Leeuwen T."/>
            <person name="Hall A.B."/>
            <person name="Jiang X."/>
            <person name="Thorpe C."/>
            <person name="Mueller R.L."/>
            <person name="Sun C."/>
            <person name="Waterhouse R.M."/>
            <person name="Yan G."/>
            <person name="Tu Z.J."/>
            <person name="Fang X."/>
            <person name="James A.A."/>
        </authorList>
    </citation>
    <scope>NUCLEOTIDE SEQUENCE [LARGE SCALE GENOMIC DNA]</scope>
    <source>
        <strain evidence="14">Foshan</strain>
    </source>
</reference>
<dbReference type="InterPro" id="IPR001878">
    <property type="entry name" value="Znf_CCHC"/>
</dbReference>
<organism evidence="13 14">
    <name type="scientific">Aedes albopictus</name>
    <name type="common">Asian tiger mosquito</name>
    <name type="synonym">Stegomyia albopicta</name>
    <dbReference type="NCBI Taxonomy" id="7160"/>
    <lineage>
        <taxon>Eukaryota</taxon>
        <taxon>Metazoa</taxon>
        <taxon>Ecdysozoa</taxon>
        <taxon>Arthropoda</taxon>
        <taxon>Hexapoda</taxon>
        <taxon>Insecta</taxon>
        <taxon>Pterygota</taxon>
        <taxon>Neoptera</taxon>
        <taxon>Endopterygota</taxon>
        <taxon>Diptera</taxon>
        <taxon>Nematocera</taxon>
        <taxon>Culicoidea</taxon>
        <taxon>Culicidae</taxon>
        <taxon>Culicinae</taxon>
        <taxon>Aedini</taxon>
        <taxon>Aedes</taxon>
        <taxon>Stegomyia</taxon>
    </lineage>
</organism>
<dbReference type="PROSITE" id="PS50878">
    <property type="entry name" value="RT_POL"/>
    <property type="match status" value="1"/>
</dbReference>
<dbReference type="Pfam" id="PF00078">
    <property type="entry name" value="RVT_1"/>
    <property type="match status" value="1"/>
</dbReference>
<dbReference type="InterPro" id="IPR000477">
    <property type="entry name" value="RT_dom"/>
</dbReference>
<dbReference type="Gene3D" id="3.10.10.10">
    <property type="entry name" value="HIV Type 1 Reverse Transcriptase, subunit A, domain 1"/>
    <property type="match status" value="1"/>
</dbReference>
<feature type="domain" description="Integrase catalytic" evidence="12">
    <location>
        <begin position="1018"/>
        <end position="1172"/>
    </location>
</feature>
<dbReference type="Gene3D" id="1.10.340.70">
    <property type="match status" value="1"/>
</dbReference>
<dbReference type="Pfam" id="PF17921">
    <property type="entry name" value="Integrase_H2C2"/>
    <property type="match status" value="1"/>
</dbReference>
<dbReference type="EnsemblMetazoa" id="AALFPA23_009476.R13038">
    <property type="protein sequence ID" value="AALFPA23_009476.P13038"/>
    <property type="gene ID" value="AALFPA23_009476"/>
</dbReference>
<dbReference type="InterPro" id="IPR043128">
    <property type="entry name" value="Rev_trsase/Diguanyl_cyclase"/>
</dbReference>
<dbReference type="InterPro" id="IPR008916">
    <property type="entry name" value="Retrov_capsid_C"/>
</dbReference>
<dbReference type="Gene3D" id="3.30.420.10">
    <property type="entry name" value="Ribonuclease H-like superfamily/Ribonuclease H"/>
    <property type="match status" value="1"/>
</dbReference>
<dbReference type="Gene3D" id="4.10.60.10">
    <property type="entry name" value="Zinc finger, CCHC-type"/>
    <property type="match status" value="1"/>
</dbReference>
<dbReference type="RefSeq" id="XP_062704485.1">
    <property type="nucleotide sequence ID" value="XM_062848501.1"/>
</dbReference>
<dbReference type="InterPro" id="IPR041373">
    <property type="entry name" value="RT_RNaseH"/>
</dbReference>
<sequence length="1347" mass="153431">MSSYSRIKPFDVTSEASNLPAEWEIWKSDLESFFLAQAVETQHDKRAQLAYLGGPGLQELLRHLPGVNQVPHVTADPPYYDVAIKCLDDYFEPFRRKSYERHLFHQITQQPEERFTDFVMRLRKQIARCNYNSCVVDELIADRITQGCKSQELRTRLLQKDRSLEEIIALGTSLAESLNQSRKLSKPNNPTRPDSEVNSVAKPYFRPFATRRPNPLPNQNRKYSERQSNSRFICYSCGRRGHVQGSSDCPARETKCAACGKPGHWAKRCYSTGQGFKRRLNDSFAGPKAKRIRAVQEETEAKQSKDFVFYAMGRNVFTFIVGGVEIPMTIDSGADANIITKEIWEQMKQAGVKVTDATKQIDRSLTAYATEQPLKIVGMFHSEIQAVNNTVQAKFYVVEDGQRCLLGDKTAKDLQVLKVGFDIASVDSNRCKPFPKIRGVKVEIPIDEQVPPVQQPYRRPPIALEEKIETKLRSLLELDIIERAPGPSPWVSPMVPVQKDSGEIRLCIDMRRANQAVLRESHPLPLVDELLSSVSGAVLFSKLDIKDAYHQVELSERSRPITTFITKYGLYRYKRLMFGVSCAPELFQKTMEVVTAGLEGVIVYLDDAVVFGATKEEHDRRLAALLKRFSDYDILLNEQKCIYGVESLEFLGHQLSTTGVRPTESRLAAIEKFREPRNVSELRSFLGLICYVGKFVPNLAAETEPLRHLLRSGIQFRWTPKEKSAFESIKAAISKIHHLGFFNPKDRTKLMTDASATGLGAVLLQEDSNGRSRIIAYASKSLTDLEQKYFQTEREALSLVWGVERFRLYLLGIKFTLLTDCKALKFLFSPRSRPCARIERWVLKLQNYTYDVEHIPGSANLADVFSRLCDLPPEPFDEKGEDCIRNIVTQAVPKAITLQEVKVETVNDEELQHVLECLQTGKTESVVKEYKPYVDELSSVDGVLLRGNRLVIPLKLRERMLVIAHEAHPGIAAMKRRLRQKVWWPLMDKHVEGTVKQCKQCILVSSLGPPEPVKSTRMPEKPWVHIAVDFMGPLPSGHTRFVLVDYFSRFTEAIVMKQITAKRTVQAMHETFSRFGIPESIRCDNGPQFVSEEMRSYCNEYGISLRKTTPYWPQANGEVERANKTILKHLKISQNSESQDWMWELRSFLLMYNSTPHTTTGVAPSVLMFKRVFRDKLPHFREQLAPNEEEEAMDRDKERKRKDADYADARRHAKTSKLMVGDTVVVKRTTKENKLSTTFAPEEFTVTQLVGSDATVQSKSSGKTFQRNVAHLKQLPDPHTITANDGVDKQVIEHNQPIQDSSPVKGCETREANSSTDHDGRLTQRSMRISRKPGYLKDYQTNAVYDI</sequence>
<evidence type="ECO:0000256" key="2">
    <source>
        <dbReference type="ARBA" id="ARBA00022679"/>
    </source>
</evidence>
<dbReference type="SMART" id="SM00343">
    <property type="entry name" value="ZnF_C2HC"/>
    <property type="match status" value="2"/>
</dbReference>
<dbReference type="InterPro" id="IPR050951">
    <property type="entry name" value="Retrovirus_Pol_polyprotein"/>
</dbReference>
<dbReference type="InterPro" id="IPR012337">
    <property type="entry name" value="RNaseH-like_sf"/>
</dbReference>
<evidence type="ECO:0000256" key="7">
    <source>
        <dbReference type="ARBA" id="ARBA00022918"/>
    </source>
</evidence>
<evidence type="ECO:0000256" key="3">
    <source>
        <dbReference type="ARBA" id="ARBA00022695"/>
    </source>
</evidence>
<name>A0ABM1YII1_AEDAL</name>
<keyword evidence="8" id="KW-0863">Zinc-finger</keyword>
<dbReference type="Pfam" id="PF17917">
    <property type="entry name" value="RT_RNaseH"/>
    <property type="match status" value="1"/>
</dbReference>